<feature type="region of interest" description="Disordered" evidence="7">
    <location>
        <begin position="1"/>
        <end position="47"/>
    </location>
</feature>
<dbReference type="Pfam" id="PF03092">
    <property type="entry name" value="BT1"/>
    <property type="match status" value="1"/>
</dbReference>
<feature type="transmembrane region" description="Helical" evidence="8">
    <location>
        <begin position="381"/>
        <end position="405"/>
    </location>
</feature>
<evidence type="ECO:0000256" key="2">
    <source>
        <dbReference type="ARBA" id="ARBA00007015"/>
    </source>
</evidence>
<organism evidence="9">
    <name type="scientific">Alexandrium catenella</name>
    <name type="common">Red tide dinoflagellate</name>
    <name type="synonym">Gonyaulax catenella</name>
    <dbReference type="NCBI Taxonomy" id="2925"/>
    <lineage>
        <taxon>Eukaryota</taxon>
        <taxon>Sar</taxon>
        <taxon>Alveolata</taxon>
        <taxon>Dinophyceae</taxon>
        <taxon>Gonyaulacales</taxon>
        <taxon>Pyrocystaceae</taxon>
        <taxon>Alexandrium</taxon>
    </lineage>
</organism>
<keyword evidence="5 8" id="KW-1133">Transmembrane helix</keyword>
<dbReference type="Gene3D" id="1.20.1250.20">
    <property type="entry name" value="MFS general substrate transporter like domains"/>
    <property type="match status" value="1"/>
</dbReference>
<feature type="transmembrane region" description="Helical" evidence="8">
    <location>
        <begin position="219"/>
        <end position="243"/>
    </location>
</feature>
<feature type="transmembrane region" description="Helical" evidence="8">
    <location>
        <begin position="351"/>
        <end position="369"/>
    </location>
</feature>
<dbReference type="EMBL" id="HBGE01089677">
    <property type="protein sequence ID" value="CAD9176648.1"/>
    <property type="molecule type" value="Transcribed_RNA"/>
</dbReference>
<dbReference type="AlphaFoldDB" id="A0A7S1RWT4"/>
<dbReference type="PANTHER" id="PTHR31585:SF0">
    <property type="entry name" value="FOLATE-BIOPTERIN TRANSPORTER 1, CHLOROPLASTIC"/>
    <property type="match status" value="1"/>
</dbReference>
<feature type="transmembrane region" description="Helical" evidence="8">
    <location>
        <begin position="249"/>
        <end position="270"/>
    </location>
</feature>
<keyword evidence="4 8" id="KW-0812">Transmembrane</keyword>
<dbReference type="InterPro" id="IPR036259">
    <property type="entry name" value="MFS_trans_sf"/>
</dbReference>
<name>A0A7S1RWT4_ALECA</name>
<evidence type="ECO:0000313" key="9">
    <source>
        <dbReference type="EMBL" id="CAD9176648.1"/>
    </source>
</evidence>
<evidence type="ECO:0000256" key="8">
    <source>
        <dbReference type="SAM" id="Phobius"/>
    </source>
</evidence>
<proteinExistence type="inferred from homology"/>
<feature type="transmembrane region" description="Helical" evidence="8">
    <location>
        <begin position="319"/>
        <end position="339"/>
    </location>
</feature>
<sequence length="601" mass="66469">MLGRERPWDEPRQFPRDSTRKRNTWHGYPGSYGAVGPPLAADPSQVETDKAEPAEYESWLFGRTCTVLDRLRSLKRHYGSNLLLLIFNVQHVMKGFAVNFTVVAEQFLYRSYNVPATDMQAYNAVTNLPWSMKPIIGLISDVLPIFGYNKAPYALLTSLAGTAAFLDIGLLSQKAMPEWALVTCLFLCSLQVSTADVLTQGRVTAKVNDAPTPSLRTNLLVFAWSGGDVCALIAVISSGFVIHYCGARLTYLIAAVPGATFVLLVARGCYEERCISREQLADIRGRFWEQIEACLLSVLMLIGAAVIICSLTANKSFLVHGVVSLCVAVVILFSFSLLLTPSIAKMNAFNFMYSIMSLSTDAASFYFFTDTVEQYPEGPHLSVFFFTTVRGAVQFAFSFLGIYTYQALSEGWTYRRWMIMSTFLFAAVNVLNVMMYRRVNVQLGVSDEVWVLGTTALVSVVDKWKWMPRMVSICYMSPRGMESTFSALLMGCHNIGWAISANVGALLLSFLGVAPKGAPRESAQFANLWVASAWMSVVPPVVVLLLCWLAADQRQDVSLVGDSRGAATANSLWQRLRGHGCEERLPLPRAGPRQRRSTAHG</sequence>
<dbReference type="SUPFAM" id="SSF103473">
    <property type="entry name" value="MFS general substrate transporter"/>
    <property type="match status" value="1"/>
</dbReference>
<accession>A0A7S1RWT4</accession>
<evidence type="ECO:0000256" key="5">
    <source>
        <dbReference type="ARBA" id="ARBA00022989"/>
    </source>
</evidence>
<feature type="transmembrane region" description="Helical" evidence="8">
    <location>
        <begin position="531"/>
        <end position="551"/>
    </location>
</feature>
<evidence type="ECO:0000256" key="7">
    <source>
        <dbReference type="SAM" id="MobiDB-lite"/>
    </source>
</evidence>
<dbReference type="PANTHER" id="PTHR31585">
    <property type="entry name" value="FOLATE-BIOPTERIN TRANSPORTER 1, CHLOROPLASTIC"/>
    <property type="match status" value="1"/>
</dbReference>
<feature type="transmembrane region" description="Helical" evidence="8">
    <location>
        <begin position="487"/>
        <end position="511"/>
    </location>
</feature>
<gene>
    <name evidence="9" type="ORF">ACAT0790_LOCUS53417</name>
</gene>
<protein>
    <recommendedName>
        <fullName evidence="10">Folate/biopterin transporter</fullName>
    </recommendedName>
</protein>
<feature type="compositionally biased region" description="Basic and acidic residues" evidence="7">
    <location>
        <begin position="1"/>
        <end position="20"/>
    </location>
</feature>
<keyword evidence="6 8" id="KW-0472">Membrane</keyword>
<evidence type="ECO:0000256" key="1">
    <source>
        <dbReference type="ARBA" id="ARBA00004141"/>
    </source>
</evidence>
<dbReference type="GO" id="GO:0016020">
    <property type="term" value="C:membrane"/>
    <property type="evidence" value="ECO:0007669"/>
    <property type="project" value="UniProtKB-SubCell"/>
</dbReference>
<feature type="transmembrane region" description="Helical" evidence="8">
    <location>
        <begin position="417"/>
        <end position="437"/>
    </location>
</feature>
<dbReference type="InterPro" id="IPR039309">
    <property type="entry name" value="BT1"/>
</dbReference>
<comment type="subcellular location">
    <subcellularLocation>
        <location evidence="1">Membrane</location>
        <topology evidence="1">Multi-pass membrane protein</topology>
    </subcellularLocation>
</comment>
<evidence type="ECO:0000256" key="3">
    <source>
        <dbReference type="ARBA" id="ARBA00022448"/>
    </source>
</evidence>
<comment type="similarity">
    <text evidence="2">Belongs to the major facilitator superfamily. Folate-biopterin transporter (TC 2.A.71) family.</text>
</comment>
<evidence type="ECO:0000256" key="6">
    <source>
        <dbReference type="ARBA" id="ARBA00023136"/>
    </source>
</evidence>
<evidence type="ECO:0000256" key="4">
    <source>
        <dbReference type="ARBA" id="ARBA00022692"/>
    </source>
</evidence>
<evidence type="ECO:0008006" key="10">
    <source>
        <dbReference type="Google" id="ProtNLM"/>
    </source>
</evidence>
<keyword evidence="3" id="KW-0813">Transport</keyword>
<feature type="transmembrane region" description="Helical" evidence="8">
    <location>
        <begin position="291"/>
        <end position="313"/>
    </location>
</feature>
<reference evidence="9" key="1">
    <citation type="submission" date="2021-01" db="EMBL/GenBank/DDBJ databases">
        <authorList>
            <person name="Corre E."/>
            <person name="Pelletier E."/>
            <person name="Niang G."/>
            <person name="Scheremetjew M."/>
            <person name="Finn R."/>
            <person name="Kale V."/>
            <person name="Holt S."/>
            <person name="Cochrane G."/>
            <person name="Meng A."/>
            <person name="Brown T."/>
            <person name="Cohen L."/>
        </authorList>
    </citation>
    <scope>NUCLEOTIDE SEQUENCE</scope>
    <source>
        <strain evidence="9">OF101</strain>
    </source>
</reference>